<accession>A0A7C3SIK7</accession>
<evidence type="ECO:0000313" key="2">
    <source>
        <dbReference type="EMBL" id="HGB14461.1"/>
    </source>
</evidence>
<name>A0A7C3SIK7_9BACT</name>
<proteinExistence type="predicted"/>
<dbReference type="EMBL" id="DTHB01000031">
    <property type="protein sequence ID" value="HGB14461.1"/>
    <property type="molecule type" value="Genomic_DNA"/>
</dbReference>
<feature type="coiled-coil region" evidence="1">
    <location>
        <begin position="204"/>
        <end position="273"/>
    </location>
</feature>
<evidence type="ECO:0000256" key="1">
    <source>
        <dbReference type="SAM" id="Coils"/>
    </source>
</evidence>
<sequence>MGVRVRQKEKGEGKPWWIFIAYKGQRKSLLVGDKRAAEAVASQIRQSIKAGEFQFEKLEKEKENIIITEELKKMLSEVRLGNKKKIMKIVDAVYNLSEGVSQKMIAEKTGICRADISIYVRRAIDEGLLENCSSSNQPCPYMLRVTEKGLKFLLDPANQPEESAPNKPEKQEDVDSVAVACTSFGTETITDKDHSLEEVLNEIILRQTRTIERLLDEYERYKQENERLTQREKQLMADNDKWLEDNLKLEEVIKALEEKIESYKEEVKKLRDIRTSLTPINLPQRVTHAMAVFGD</sequence>
<dbReference type="AlphaFoldDB" id="A0A7C3SIK7"/>
<gene>
    <name evidence="2" type="ORF">ENV62_04370</name>
</gene>
<organism evidence="2">
    <name type="scientific">Desulfobacca acetoxidans</name>
    <dbReference type="NCBI Taxonomy" id="60893"/>
    <lineage>
        <taxon>Bacteria</taxon>
        <taxon>Pseudomonadati</taxon>
        <taxon>Thermodesulfobacteriota</taxon>
        <taxon>Desulfobaccia</taxon>
        <taxon>Desulfobaccales</taxon>
        <taxon>Desulfobaccaceae</taxon>
        <taxon>Desulfobacca</taxon>
    </lineage>
</organism>
<keyword evidence="1" id="KW-0175">Coiled coil</keyword>
<protein>
    <submittedName>
        <fullName evidence="2">Uncharacterized protein</fullName>
    </submittedName>
</protein>
<comment type="caution">
    <text evidence="2">The sequence shown here is derived from an EMBL/GenBank/DDBJ whole genome shotgun (WGS) entry which is preliminary data.</text>
</comment>
<reference evidence="2" key="1">
    <citation type="journal article" date="2020" name="mSystems">
        <title>Genome- and Community-Level Interaction Insights into Carbon Utilization and Element Cycling Functions of Hydrothermarchaeota in Hydrothermal Sediment.</title>
        <authorList>
            <person name="Zhou Z."/>
            <person name="Liu Y."/>
            <person name="Xu W."/>
            <person name="Pan J."/>
            <person name="Luo Z.H."/>
            <person name="Li M."/>
        </authorList>
    </citation>
    <scope>NUCLEOTIDE SEQUENCE [LARGE SCALE GENOMIC DNA]</scope>
    <source>
        <strain evidence="2">SpSt-776</strain>
    </source>
</reference>